<organism evidence="1 2">
    <name type="scientific">Cryobacterium roopkundense</name>
    <dbReference type="NCBI Taxonomy" id="1001240"/>
    <lineage>
        <taxon>Bacteria</taxon>
        <taxon>Bacillati</taxon>
        <taxon>Actinomycetota</taxon>
        <taxon>Actinomycetes</taxon>
        <taxon>Micrococcales</taxon>
        <taxon>Microbacteriaceae</taxon>
        <taxon>Cryobacterium</taxon>
    </lineage>
</organism>
<dbReference type="AlphaFoldDB" id="A0A7W8ZZG8"/>
<gene>
    <name evidence="1" type="ORF">BJ997_003520</name>
</gene>
<evidence type="ECO:0000313" key="1">
    <source>
        <dbReference type="EMBL" id="MBB5642972.1"/>
    </source>
</evidence>
<dbReference type="RefSeq" id="WP_268871363.1">
    <property type="nucleotide sequence ID" value="NZ_JACHBQ010000001.1"/>
</dbReference>
<sequence>MFALLVLLAVISIGSIAALVGVVARDGYRRLPERALVRIF</sequence>
<reference evidence="1 2" key="1">
    <citation type="submission" date="2020-08" db="EMBL/GenBank/DDBJ databases">
        <title>Sequencing the genomes of 1000 actinobacteria strains.</title>
        <authorList>
            <person name="Klenk H.-P."/>
        </authorList>
    </citation>
    <scope>NUCLEOTIDE SEQUENCE [LARGE SCALE GENOMIC DNA]</scope>
    <source>
        <strain evidence="1 2">DSM 21065</strain>
    </source>
</reference>
<proteinExistence type="predicted"/>
<name>A0A7W8ZZG8_9MICO</name>
<dbReference type="EMBL" id="JACHBQ010000001">
    <property type="protein sequence ID" value="MBB5642972.1"/>
    <property type="molecule type" value="Genomic_DNA"/>
</dbReference>
<accession>A0A7W8ZZG8</accession>
<dbReference type="Proteomes" id="UP000561726">
    <property type="component" value="Unassembled WGS sequence"/>
</dbReference>
<evidence type="ECO:0000313" key="2">
    <source>
        <dbReference type="Proteomes" id="UP000561726"/>
    </source>
</evidence>
<protein>
    <submittedName>
        <fullName evidence="1">Uncharacterized protein</fullName>
    </submittedName>
</protein>
<comment type="caution">
    <text evidence="1">The sequence shown here is derived from an EMBL/GenBank/DDBJ whole genome shotgun (WGS) entry which is preliminary data.</text>
</comment>